<accession>A0ABD5T5Q3</accession>
<keyword evidence="1" id="KW-0472">Membrane</keyword>
<name>A0ABD5T5Q3_9EURY</name>
<keyword evidence="1" id="KW-0812">Transmembrane</keyword>
<feature type="transmembrane region" description="Helical" evidence="1">
    <location>
        <begin position="103"/>
        <end position="124"/>
    </location>
</feature>
<dbReference type="Proteomes" id="UP001596443">
    <property type="component" value="Unassembled WGS sequence"/>
</dbReference>
<keyword evidence="3" id="KW-1185">Reference proteome</keyword>
<evidence type="ECO:0000313" key="3">
    <source>
        <dbReference type="Proteomes" id="UP001596443"/>
    </source>
</evidence>
<gene>
    <name evidence="2" type="ORF">ACFQFD_00555</name>
</gene>
<dbReference type="GeneID" id="81211237"/>
<dbReference type="AlphaFoldDB" id="A0ABD5T5Q3"/>
<evidence type="ECO:0000313" key="2">
    <source>
        <dbReference type="EMBL" id="MFC6784525.1"/>
    </source>
</evidence>
<feature type="transmembrane region" description="Helical" evidence="1">
    <location>
        <begin position="163"/>
        <end position="184"/>
    </location>
</feature>
<feature type="transmembrane region" description="Helical" evidence="1">
    <location>
        <begin position="72"/>
        <end position="97"/>
    </location>
</feature>
<proteinExistence type="predicted"/>
<feature type="transmembrane region" description="Helical" evidence="1">
    <location>
        <begin position="136"/>
        <end position="157"/>
    </location>
</feature>
<comment type="caution">
    <text evidence="2">The sequence shown here is derived from an EMBL/GenBank/DDBJ whole genome shotgun (WGS) entry which is preliminary data.</text>
</comment>
<reference evidence="2 3" key="1">
    <citation type="journal article" date="2019" name="Int. J. Syst. Evol. Microbiol.">
        <title>The Global Catalogue of Microorganisms (GCM) 10K type strain sequencing project: providing services to taxonomists for standard genome sequencing and annotation.</title>
        <authorList>
            <consortium name="The Broad Institute Genomics Platform"/>
            <consortium name="The Broad Institute Genome Sequencing Center for Infectious Disease"/>
            <person name="Wu L."/>
            <person name="Ma J."/>
        </authorList>
    </citation>
    <scope>NUCLEOTIDE SEQUENCE [LARGE SCALE GENOMIC DNA]</scope>
    <source>
        <strain evidence="2 3">SYNS20</strain>
    </source>
</reference>
<sequence>MLESWSPTLFSLAGGLFVVFAAFWAAFAFTDLSSEIVQNAVGPAGWTAAFVGLLGLYPALADQNPRIASAGAVFAVFGLVGGTFATGGNLLLLIGVLSELPAWLAPLQLPLLIGIVFGFLTVGLASLRTSVMPRRVGVLLLIPAAVFVVNIVRVGTLGSTTPIWAPFVLGSGQALALLGIGYSLRAVAFPADSAASSVDSTVG</sequence>
<evidence type="ECO:0000256" key="1">
    <source>
        <dbReference type="SAM" id="Phobius"/>
    </source>
</evidence>
<keyword evidence="1" id="KW-1133">Transmembrane helix</keyword>
<feature type="transmembrane region" description="Helical" evidence="1">
    <location>
        <begin position="44"/>
        <end position="60"/>
    </location>
</feature>
<dbReference type="EMBL" id="JBHSWX010000001">
    <property type="protein sequence ID" value="MFC6784525.1"/>
    <property type="molecule type" value="Genomic_DNA"/>
</dbReference>
<protein>
    <submittedName>
        <fullName evidence="2">Uncharacterized protein</fullName>
    </submittedName>
</protein>
<dbReference type="RefSeq" id="WP_284063705.1">
    <property type="nucleotide sequence ID" value="NZ_CP126159.1"/>
</dbReference>
<organism evidence="2 3">
    <name type="scientific">Halobaculum halobium</name>
    <dbReference type="NCBI Taxonomy" id="3032281"/>
    <lineage>
        <taxon>Archaea</taxon>
        <taxon>Methanobacteriati</taxon>
        <taxon>Methanobacteriota</taxon>
        <taxon>Stenosarchaea group</taxon>
        <taxon>Halobacteria</taxon>
        <taxon>Halobacteriales</taxon>
        <taxon>Haloferacaceae</taxon>
        <taxon>Halobaculum</taxon>
    </lineage>
</organism>